<dbReference type="OrthoDB" id="10607288at2759"/>
<dbReference type="Proteomes" id="UP000070544">
    <property type="component" value="Unassembled WGS sequence"/>
</dbReference>
<dbReference type="AlphaFoldDB" id="A0A139A5P8"/>
<reference evidence="1 2" key="1">
    <citation type="journal article" date="2015" name="Genome Biol. Evol.">
        <title>Phylogenomic analyses indicate that early fungi evolved digesting cell walls of algal ancestors of land plants.</title>
        <authorList>
            <person name="Chang Y."/>
            <person name="Wang S."/>
            <person name="Sekimoto S."/>
            <person name="Aerts A.L."/>
            <person name="Choi C."/>
            <person name="Clum A."/>
            <person name="LaButti K.M."/>
            <person name="Lindquist E.A."/>
            <person name="Yee Ngan C."/>
            <person name="Ohm R.A."/>
            <person name="Salamov A.A."/>
            <person name="Grigoriev I.V."/>
            <person name="Spatafora J.W."/>
            <person name="Berbee M.L."/>
        </authorList>
    </citation>
    <scope>NUCLEOTIDE SEQUENCE [LARGE SCALE GENOMIC DNA]</scope>
    <source>
        <strain evidence="1 2">JEL478</strain>
    </source>
</reference>
<protein>
    <recommendedName>
        <fullName evidence="3">NAD(P)-binding protein</fullName>
    </recommendedName>
</protein>
<dbReference type="SUPFAM" id="SSF51735">
    <property type="entry name" value="NAD(P)-binding Rossmann-fold domains"/>
    <property type="match status" value="1"/>
</dbReference>
<gene>
    <name evidence="1" type="ORF">M427DRAFT_72271</name>
</gene>
<dbReference type="InterPro" id="IPR036291">
    <property type="entry name" value="NAD(P)-bd_dom_sf"/>
</dbReference>
<evidence type="ECO:0008006" key="3">
    <source>
        <dbReference type="Google" id="ProtNLM"/>
    </source>
</evidence>
<dbReference type="EMBL" id="KQ965792">
    <property type="protein sequence ID" value="KXS11969.1"/>
    <property type="molecule type" value="Genomic_DNA"/>
</dbReference>
<sequence>MEFKRPRIIVAPADGEMGSDLCKLLRSATRIYPRSCTPEVSAILSVSSPYSASDAPSSRPPASILTDIGATVIETSPPTTTASHSKPSIAPDPSALQIALRGCSLLFLVLADTVVAASGEVEALNGWMEAFVEAAGREGVGRIVLVTPFPEQGVDESKIDVAKQPSVPTSLFFIQFQKMEKTLLSSLPPTRTTVVRTAPPGIFFDSLALFAEGVASQGVLKMPIDEGCEVPFIDLPDLTRLLLRIILDPPAPKSDDAVHRITLQPSFSCTGPQLAKVLSTALGKQVLFHPAPESHVVSGVGTLGEVDPLLAEQFGLLRARTGVTAPDPTGRGDLMRLTGQAARTAEEWLRENLAVFTERERREAEVEAGTLATVDVEGDKGKGMEGQAVPAGEMIKNALQQGRIGALPELVEERFGKSA</sequence>
<evidence type="ECO:0000313" key="2">
    <source>
        <dbReference type="Proteomes" id="UP000070544"/>
    </source>
</evidence>
<name>A0A139A5P8_GONPJ</name>
<accession>A0A139A5P8</accession>
<dbReference type="Gene3D" id="3.40.50.720">
    <property type="entry name" value="NAD(P)-binding Rossmann-like Domain"/>
    <property type="match status" value="1"/>
</dbReference>
<organism evidence="1 2">
    <name type="scientific">Gonapodya prolifera (strain JEL478)</name>
    <name type="common">Monoblepharis prolifera</name>
    <dbReference type="NCBI Taxonomy" id="1344416"/>
    <lineage>
        <taxon>Eukaryota</taxon>
        <taxon>Fungi</taxon>
        <taxon>Fungi incertae sedis</taxon>
        <taxon>Chytridiomycota</taxon>
        <taxon>Chytridiomycota incertae sedis</taxon>
        <taxon>Monoblepharidomycetes</taxon>
        <taxon>Monoblepharidales</taxon>
        <taxon>Gonapodyaceae</taxon>
        <taxon>Gonapodya</taxon>
    </lineage>
</organism>
<keyword evidence="2" id="KW-1185">Reference proteome</keyword>
<proteinExistence type="predicted"/>
<evidence type="ECO:0000313" key="1">
    <source>
        <dbReference type="EMBL" id="KXS11969.1"/>
    </source>
</evidence>